<dbReference type="EMBL" id="CM018043">
    <property type="protein sequence ID" value="KAA8531231.1"/>
    <property type="molecule type" value="Genomic_DNA"/>
</dbReference>
<protein>
    <submittedName>
        <fullName evidence="2">Uncharacterized protein</fullName>
    </submittedName>
</protein>
<gene>
    <name evidence="2" type="ORF">F0562_005855</name>
</gene>
<reference evidence="2 3" key="1">
    <citation type="submission" date="2019-09" db="EMBL/GenBank/DDBJ databases">
        <title>A chromosome-level genome assembly of the Chinese tupelo Nyssa sinensis.</title>
        <authorList>
            <person name="Yang X."/>
            <person name="Kang M."/>
            <person name="Yang Y."/>
            <person name="Xiong H."/>
            <person name="Wang M."/>
            <person name="Zhang Z."/>
            <person name="Wang Z."/>
            <person name="Wu H."/>
            <person name="Ma T."/>
            <person name="Liu J."/>
            <person name="Xi Z."/>
        </authorList>
    </citation>
    <scope>NUCLEOTIDE SEQUENCE [LARGE SCALE GENOMIC DNA]</scope>
    <source>
        <strain evidence="2">J267</strain>
        <tissue evidence="2">Leaf</tissue>
    </source>
</reference>
<organism evidence="2 3">
    <name type="scientific">Nyssa sinensis</name>
    <dbReference type="NCBI Taxonomy" id="561372"/>
    <lineage>
        <taxon>Eukaryota</taxon>
        <taxon>Viridiplantae</taxon>
        <taxon>Streptophyta</taxon>
        <taxon>Embryophyta</taxon>
        <taxon>Tracheophyta</taxon>
        <taxon>Spermatophyta</taxon>
        <taxon>Magnoliopsida</taxon>
        <taxon>eudicotyledons</taxon>
        <taxon>Gunneridae</taxon>
        <taxon>Pentapetalae</taxon>
        <taxon>asterids</taxon>
        <taxon>Cornales</taxon>
        <taxon>Nyssaceae</taxon>
        <taxon>Nyssa</taxon>
    </lineage>
</organism>
<accession>A0A5J5AQ86</accession>
<feature type="signal peptide" evidence="1">
    <location>
        <begin position="1"/>
        <end position="19"/>
    </location>
</feature>
<evidence type="ECO:0000313" key="2">
    <source>
        <dbReference type="EMBL" id="KAA8531231.1"/>
    </source>
</evidence>
<keyword evidence="3" id="KW-1185">Reference proteome</keyword>
<dbReference type="Proteomes" id="UP000325577">
    <property type="component" value="Linkage Group LG2"/>
</dbReference>
<keyword evidence="1" id="KW-0732">Signal</keyword>
<dbReference type="AlphaFoldDB" id="A0A5J5AQ86"/>
<evidence type="ECO:0000256" key="1">
    <source>
        <dbReference type="SAM" id="SignalP"/>
    </source>
</evidence>
<name>A0A5J5AQ86_9ASTE</name>
<feature type="chain" id="PRO_5023901876" evidence="1">
    <location>
        <begin position="20"/>
        <end position="67"/>
    </location>
</feature>
<sequence>MCMCIRVCVLVQQCSGVAGGVATGVAIGGDDDVAAVVDRFYDAYGWPRILQFKKRNQQQQKCSGNKK</sequence>
<evidence type="ECO:0000313" key="3">
    <source>
        <dbReference type="Proteomes" id="UP000325577"/>
    </source>
</evidence>
<proteinExistence type="predicted"/>